<protein>
    <submittedName>
        <fullName evidence="1">SDR family NAD(P)-dependent oxidoreductase</fullName>
        <ecNumber evidence="1">1.-.-.-</ecNumber>
    </submittedName>
</protein>
<comment type="caution">
    <text evidence="1">The sequence shown here is derived from an EMBL/GenBank/DDBJ whole genome shotgun (WGS) entry which is preliminary data.</text>
</comment>
<accession>A0ACC6V294</accession>
<gene>
    <name evidence="1" type="ORF">TU35_006945</name>
</gene>
<dbReference type="Proteomes" id="UP000033636">
    <property type="component" value="Unassembled WGS sequence"/>
</dbReference>
<reference evidence="1" key="1">
    <citation type="submission" date="2024-07" db="EMBL/GenBank/DDBJ databases">
        <title>Metagenome and Metagenome-Assembled Genomes of Archaea from a hot spring from the geothermal field of Los Azufres, Mexico.</title>
        <authorList>
            <person name="Marin-Paredes R."/>
            <person name="Martinez-Romero E."/>
            <person name="Servin-Garciduenas L.E."/>
        </authorList>
    </citation>
    <scope>NUCLEOTIDE SEQUENCE</scope>
</reference>
<name>A0ACC6V294_9CREN</name>
<evidence type="ECO:0000313" key="2">
    <source>
        <dbReference type="Proteomes" id="UP000033636"/>
    </source>
</evidence>
<dbReference type="EMBL" id="JZWT02000017">
    <property type="protein sequence ID" value="MFB6490963.1"/>
    <property type="molecule type" value="Genomic_DNA"/>
</dbReference>
<organism evidence="1 2">
    <name type="scientific">Thermoproteus sp. AZ2</name>
    <dbReference type="NCBI Taxonomy" id="1609232"/>
    <lineage>
        <taxon>Archaea</taxon>
        <taxon>Thermoproteota</taxon>
        <taxon>Thermoprotei</taxon>
        <taxon>Thermoproteales</taxon>
        <taxon>Thermoproteaceae</taxon>
        <taxon>Thermoproteus</taxon>
    </lineage>
</organism>
<evidence type="ECO:0000313" key="1">
    <source>
        <dbReference type="EMBL" id="MFB6490963.1"/>
    </source>
</evidence>
<sequence length="270" mass="28960">MVVALITGASSGIGRELARELATRSYDLVLVARRGDALKALAGDLAGKYGVRTWPIEQDLSEPGGAAALAEKVRGLGLEIGVLVNNAGAGIYGPLNELEDGDIARIITLNYITPILLTKRLLPDLIKARGCVVNVVSLAAHIPIPWFGIYTSTKAALANFTDALRIELRPLGVRVIGVYPGYVRTSFHENTIASPTASRARGSPSTMVLDPAFVARAIAEKIADQRFNGDITPGLAYSIAGALARPLYPLVRRYLDGWFKRTRGSLISRR</sequence>
<proteinExistence type="predicted"/>
<keyword evidence="1" id="KW-0560">Oxidoreductase</keyword>
<dbReference type="EC" id="1.-.-.-" evidence="1"/>